<evidence type="ECO:0000256" key="7">
    <source>
        <dbReference type="ARBA" id="ARBA00023237"/>
    </source>
</evidence>
<dbReference type="InterPro" id="IPR051906">
    <property type="entry name" value="TolC-like"/>
</dbReference>
<keyword evidence="7" id="KW-0998">Cell outer membrane</keyword>
<evidence type="ECO:0000256" key="5">
    <source>
        <dbReference type="ARBA" id="ARBA00022692"/>
    </source>
</evidence>
<evidence type="ECO:0000313" key="8">
    <source>
        <dbReference type="EMBL" id="MBC5617412.1"/>
    </source>
</evidence>
<keyword evidence="4" id="KW-1134">Transmembrane beta strand</keyword>
<gene>
    <name evidence="8" type="ORF">H8S08_10350</name>
</gene>
<accession>A0ABR7CPF4</accession>
<comment type="caution">
    <text evidence="8">The sequence shown here is derived from an EMBL/GenBank/DDBJ whole genome shotgun (WGS) entry which is preliminary data.</text>
</comment>
<proteinExistence type="inferred from homology"/>
<protein>
    <submittedName>
        <fullName evidence="8">TolC family protein</fullName>
    </submittedName>
</protein>
<comment type="similarity">
    <text evidence="2">Belongs to the outer membrane factor (OMF) (TC 1.B.17) family.</text>
</comment>
<keyword evidence="6" id="KW-0472">Membrane</keyword>
<evidence type="ECO:0000256" key="6">
    <source>
        <dbReference type="ARBA" id="ARBA00023136"/>
    </source>
</evidence>
<dbReference type="PANTHER" id="PTHR30026">
    <property type="entry name" value="OUTER MEMBRANE PROTEIN TOLC"/>
    <property type="match status" value="1"/>
</dbReference>
<keyword evidence="9" id="KW-1185">Reference proteome</keyword>
<dbReference type="PANTHER" id="PTHR30026:SF20">
    <property type="entry name" value="OUTER MEMBRANE PROTEIN TOLC"/>
    <property type="match status" value="1"/>
</dbReference>
<organism evidence="8 9">
    <name type="scientific">Alistipes hominis</name>
    <dbReference type="NCBI Taxonomy" id="2763015"/>
    <lineage>
        <taxon>Bacteria</taxon>
        <taxon>Pseudomonadati</taxon>
        <taxon>Bacteroidota</taxon>
        <taxon>Bacteroidia</taxon>
        <taxon>Bacteroidales</taxon>
        <taxon>Rikenellaceae</taxon>
        <taxon>Alistipes</taxon>
    </lineage>
</organism>
<evidence type="ECO:0000313" key="9">
    <source>
        <dbReference type="Proteomes" id="UP000636891"/>
    </source>
</evidence>
<evidence type="ECO:0000256" key="1">
    <source>
        <dbReference type="ARBA" id="ARBA00004442"/>
    </source>
</evidence>
<dbReference type="Gene3D" id="1.20.1600.10">
    <property type="entry name" value="Outer membrane efflux proteins (OEP)"/>
    <property type="match status" value="1"/>
</dbReference>
<dbReference type="Proteomes" id="UP000636891">
    <property type="component" value="Unassembled WGS sequence"/>
</dbReference>
<evidence type="ECO:0000256" key="4">
    <source>
        <dbReference type="ARBA" id="ARBA00022452"/>
    </source>
</evidence>
<dbReference type="InterPro" id="IPR003423">
    <property type="entry name" value="OMP_efflux"/>
</dbReference>
<dbReference type="EMBL" id="JACOOK010000006">
    <property type="protein sequence ID" value="MBC5617412.1"/>
    <property type="molecule type" value="Genomic_DNA"/>
</dbReference>
<dbReference type="Pfam" id="PF02321">
    <property type="entry name" value="OEP"/>
    <property type="match status" value="2"/>
</dbReference>
<sequence>MKRNTISLLIVVGVLFSTGGYAQSLNRKMTLTDVIYTAHEQSPSALVAKHNFLGNYWAYRSYKAQFLPSLNLGATLGNFNRSLMALQNSETGNIKYVENNNMRNNLTLSLDQNIALTGGKVSVFTQLNRLDQYAPERNITYNSQPINITYIQPLRAFNSLKWQKKTQPKEYEKAKRSYLETMEDITVTATSLFFNALLSQRNLERAQKNYQNTETLYRIAKERFELGKVTKSELLQLELRLLNDGLSINQSQLNLDMNQLKLKSYLGYNESVQLELVLPDSIPELALNVSEVVDLSYANSSFGLSQELSVLYAEQSVAEAKANRGLSATLSAQFGLTQQNESFKYAYKNPMDQEIISLGLSLPIMDWGLGKGRVKTAKSRENVVRTQTNQEDTEHRQDIMIKVVQFNNQIRQCKISAMADSVAEQRYEMVMERFINGTADVTDLNTAQSEKDEAANRYIQELNNYWSYYYNIRRLTLFDYISRTNISAEFDKIVGK</sequence>
<name>A0ABR7CPF4_9BACT</name>
<keyword evidence="5" id="KW-0812">Transmembrane</keyword>
<comment type="subcellular location">
    <subcellularLocation>
        <location evidence="1">Cell outer membrane</location>
    </subcellularLocation>
</comment>
<evidence type="ECO:0000256" key="2">
    <source>
        <dbReference type="ARBA" id="ARBA00007613"/>
    </source>
</evidence>
<keyword evidence="3" id="KW-0813">Transport</keyword>
<dbReference type="RefSeq" id="WP_172970768.1">
    <property type="nucleotide sequence ID" value="NZ_JACOOK010000006.1"/>
</dbReference>
<evidence type="ECO:0000256" key="3">
    <source>
        <dbReference type="ARBA" id="ARBA00022448"/>
    </source>
</evidence>
<dbReference type="SUPFAM" id="SSF56954">
    <property type="entry name" value="Outer membrane efflux proteins (OEP)"/>
    <property type="match status" value="1"/>
</dbReference>
<reference evidence="8 9" key="1">
    <citation type="submission" date="2020-08" db="EMBL/GenBank/DDBJ databases">
        <title>Genome public.</title>
        <authorList>
            <person name="Liu C."/>
            <person name="Sun Q."/>
        </authorList>
    </citation>
    <scope>NUCLEOTIDE SEQUENCE [LARGE SCALE GENOMIC DNA]</scope>
    <source>
        <strain evidence="8 9">New-7</strain>
    </source>
</reference>